<keyword evidence="2" id="KW-1185">Reference proteome</keyword>
<dbReference type="AlphaFoldDB" id="A0A195FT60"/>
<gene>
    <name evidence="1" type="ORF">ALC56_01905</name>
</gene>
<evidence type="ECO:0000313" key="1">
    <source>
        <dbReference type="EMBL" id="KYN43643.1"/>
    </source>
</evidence>
<proteinExistence type="predicted"/>
<sequence length="158" mass="17259">MERTTSRILGSGRQVGVVSRISIGKVKSVYRANAKHGSDNNSQGVSYVSETAMCNNCSSTCSPSEFFPNIQGNLTKIIWAHGVNSLTELDKALASGRSLGTATHEARPGLPLVLRLLHLEKWRGKRRCSGYYRAFKYHGTLPETPVSSGRCPTRVALH</sequence>
<organism evidence="1 2">
    <name type="scientific">Trachymyrmex septentrionalis</name>
    <dbReference type="NCBI Taxonomy" id="34720"/>
    <lineage>
        <taxon>Eukaryota</taxon>
        <taxon>Metazoa</taxon>
        <taxon>Ecdysozoa</taxon>
        <taxon>Arthropoda</taxon>
        <taxon>Hexapoda</taxon>
        <taxon>Insecta</taxon>
        <taxon>Pterygota</taxon>
        <taxon>Neoptera</taxon>
        <taxon>Endopterygota</taxon>
        <taxon>Hymenoptera</taxon>
        <taxon>Apocrita</taxon>
        <taxon>Aculeata</taxon>
        <taxon>Formicoidea</taxon>
        <taxon>Formicidae</taxon>
        <taxon>Myrmicinae</taxon>
        <taxon>Trachymyrmex</taxon>
    </lineage>
</organism>
<dbReference type="EMBL" id="KQ981276">
    <property type="protein sequence ID" value="KYN43643.1"/>
    <property type="molecule type" value="Genomic_DNA"/>
</dbReference>
<reference evidence="1 2" key="1">
    <citation type="submission" date="2016-03" db="EMBL/GenBank/DDBJ databases">
        <title>Trachymyrmex septentrionalis WGS genome.</title>
        <authorList>
            <person name="Nygaard S."/>
            <person name="Hu H."/>
            <person name="Boomsma J."/>
            <person name="Zhang G."/>
        </authorList>
    </citation>
    <scope>NUCLEOTIDE SEQUENCE [LARGE SCALE GENOMIC DNA]</scope>
    <source>
        <strain evidence="1">Tsep2-gDNA-1</strain>
        <tissue evidence="1">Whole body</tissue>
    </source>
</reference>
<evidence type="ECO:0000313" key="2">
    <source>
        <dbReference type="Proteomes" id="UP000078541"/>
    </source>
</evidence>
<dbReference type="STRING" id="34720.A0A195FT60"/>
<name>A0A195FT60_9HYME</name>
<protein>
    <submittedName>
        <fullName evidence="1">Uncharacterized protein</fullName>
    </submittedName>
</protein>
<accession>A0A195FT60</accession>
<dbReference type="Proteomes" id="UP000078541">
    <property type="component" value="Unassembled WGS sequence"/>
</dbReference>